<dbReference type="EMBL" id="HBEG01025548">
    <property type="protein sequence ID" value="CAD8361744.1"/>
    <property type="molecule type" value="Transcribed_RNA"/>
</dbReference>
<proteinExistence type="predicted"/>
<name>A0A7S0FJ03_9DINO</name>
<accession>A0A7S0FJ03</accession>
<gene>
    <name evidence="2" type="ORF">PBAH0796_LOCUS15535</name>
</gene>
<organism evidence="2">
    <name type="scientific">Pyrodinium bahamense</name>
    <dbReference type="NCBI Taxonomy" id="73915"/>
    <lineage>
        <taxon>Eukaryota</taxon>
        <taxon>Sar</taxon>
        <taxon>Alveolata</taxon>
        <taxon>Dinophyceae</taxon>
        <taxon>Gonyaulacales</taxon>
        <taxon>Pyrocystaceae</taxon>
        <taxon>Pyrodinium</taxon>
    </lineage>
</organism>
<reference evidence="2" key="1">
    <citation type="submission" date="2021-01" db="EMBL/GenBank/DDBJ databases">
        <authorList>
            <person name="Corre E."/>
            <person name="Pelletier E."/>
            <person name="Niang G."/>
            <person name="Scheremetjew M."/>
            <person name="Finn R."/>
            <person name="Kale V."/>
            <person name="Holt S."/>
            <person name="Cochrane G."/>
            <person name="Meng A."/>
            <person name="Brown T."/>
            <person name="Cohen L."/>
        </authorList>
    </citation>
    <scope>NUCLEOTIDE SEQUENCE</scope>
    <source>
        <strain evidence="2">Pbaha01</strain>
    </source>
</reference>
<dbReference type="AlphaFoldDB" id="A0A7S0FJ03"/>
<evidence type="ECO:0000313" key="2">
    <source>
        <dbReference type="EMBL" id="CAD8361744.1"/>
    </source>
</evidence>
<protein>
    <recommendedName>
        <fullName evidence="3">Protein C10</fullName>
    </recommendedName>
</protein>
<feature type="compositionally biased region" description="Basic and acidic residues" evidence="1">
    <location>
        <begin position="1"/>
        <end position="11"/>
    </location>
</feature>
<evidence type="ECO:0000256" key="1">
    <source>
        <dbReference type="SAM" id="MobiDB-lite"/>
    </source>
</evidence>
<evidence type="ECO:0008006" key="3">
    <source>
        <dbReference type="Google" id="ProtNLM"/>
    </source>
</evidence>
<sequence length="327" mass="36499">MKGSKKKELHEGAGCGGKEQPDNVAASVQSEVLPRYGFRDGEQGIARMWQAVEPLAASDPLLKELAEAVRCELQRPSRLAPAESGPQAPSAAVSGPKFQAPQETVALQGLGYARPVRWVQRRLWVTPRIFAPSSNWAIFVDLPEGMTVRVLRKQLLSQIKVLALRLRLQEWAEGKLRDLEDTASADRATAMYLPHAPLPAEQADCGPPFKVPKAQLIEMQKEALERFGEPEFQKKLRALISKHRNNITSFGSNSLFWSLPGRSALVDQVNKDLLPKYGLGQFLGNPQHMAAVYEPYLQDLDLIYPAELVNERLALPPQFYDLRQLTF</sequence>
<feature type="region of interest" description="Disordered" evidence="1">
    <location>
        <begin position="1"/>
        <end position="26"/>
    </location>
</feature>